<name>A0A0P9QCV9_9PSED</name>
<protein>
    <submittedName>
        <fullName evidence="1">YD repeat-containing protein-containing protein</fullName>
    </submittedName>
</protein>
<keyword evidence="2" id="KW-1185">Reference proteome</keyword>
<dbReference type="Proteomes" id="UP000051335">
    <property type="component" value="Unassembled WGS sequence"/>
</dbReference>
<organism evidence="1 2">
    <name type="scientific">Pseudomonas syringae pv. coryli</name>
    <dbReference type="NCBI Taxonomy" id="317659"/>
    <lineage>
        <taxon>Bacteria</taxon>
        <taxon>Pseudomonadati</taxon>
        <taxon>Pseudomonadota</taxon>
        <taxon>Gammaproteobacteria</taxon>
        <taxon>Pseudomonadales</taxon>
        <taxon>Pseudomonadaceae</taxon>
        <taxon>Pseudomonas</taxon>
    </lineage>
</organism>
<feature type="non-terminal residue" evidence="1">
    <location>
        <position position="154"/>
    </location>
</feature>
<gene>
    <name evidence="1" type="ORF">ALO75_05051</name>
</gene>
<dbReference type="EMBL" id="LJQC01000696">
    <property type="protein sequence ID" value="KPW95529.1"/>
    <property type="molecule type" value="Genomic_DNA"/>
</dbReference>
<dbReference type="AlphaFoldDB" id="A0A0P9QCV9"/>
<proteinExistence type="predicted"/>
<sequence>MVRHRCACHASISEVRSMAASTSVHSNALNFMSCLKSGVDPRTGLYNISISLPDLQSNDLRGPEFRLDMSYSQLNKLDSGYGLGWNLQVSQYDPATQILSLSTGETFRVDGTSSGGRLTMTEKKLDTFHFYKLDDERYRVVHKSGLEEILKLHS</sequence>
<reference evidence="1 2" key="1">
    <citation type="submission" date="2015-09" db="EMBL/GenBank/DDBJ databases">
        <title>Genome announcement of multiple Pseudomonas syringae strains.</title>
        <authorList>
            <person name="Thakur S."/>
            <person name="Wang P.W."/>
            <person name="Gong Y."/>
            <person name="Weir B.S."/>
            <person name="Guttman D.S."/>
        </authorList>
    </citation>
    <scope>NUCLEOTIDE SEQUENCE [LARGE SCALE GENOMIC DNA]</scope>
    <source>
        <strain evidence="1 2">ICMP17001</strain>
    </source>
</reference>
<accession>A0A0P9QCV9</accession>
<evidence type="ECO:0000313" key="2">
    <source>
        <dbReference type="Proteomes" id="UP000051335"/>
    </source>
</evidence>
<dbReference type="PATRIC" id="fig|317659.3.peg.4913"/>
<comment type="caution">
    <text evidence="1">The sequence shown here is derived from an EMBL/GenBank/DDBJ whole genome shotgun (WGS) entry which is preliminary data.</text>
</comment>
<evidence type="ECO:0000313" key="1">
    <source>
        <dbReference type="EMBL" id="KPW95529.1"/>
    </source>
</evidence>